<evidence type="ECO:0000256" key="5">
    <source>
        <dbReference type="ARBA" id="ARBA00022989"/>
    </source>
</evidence>
<evidence type="ECO:0000259" key="8">
    <source>
        <dbReference type="Pfam" id="PF00324"/>
    </source>
</evidence>
<proteinExistence type="predicted"/>
<evidence type="ECO:0000256" key="2">
    <source>
        <dbReference type="ARBA" id="ARBA00022448"/>
    </source>
</evidence>
<keyword evidence="4" id="KW-0029">Amino-acid transport</keyword>
<evidence type="ECO:0000256" key="3">
    <source>
        <dbReference type="ARBA" id="ARBA00022692"/>
    </source>
</evidence>
<keyword evidence="2" id="KW-0813">Transport</keyword>
<sequence length="136" mass="15012">MAMEKQKSIAVFPHIHAKQWKKMASRQDKEGIFAWQLTFIGIASILGAGYFLATASTIHETGVSVLLSYAIGILVVWTIFATFGEMLAREPGHKGSALSYIEKYLGRAYGFIGSWLYWLAGILIMSSEVTGISIFT</sequence>
<feature type="transmembrane region" description="Helical" evidence="7">
    <location>
        <begin position="65"/>
        <end position="88"/>
    </location>
</feature>
<dbReference type="Proteomes" id="UP000538292">
    <property type="component" value="Unassembled WGS sequence"/>
</dbReference>
<dbReference type="PANTHER" id="PTHR43495">
    <property type="entry name" value="GABA PERMEASE"/>
    <property type="match status" value="1"/>
</dbReference>
<gene>
    <name evidence="9" type="ORF">H2C83_01540</name>
</gene>
<feature type="transmembrane region" description="Helical" evidence="7">
    <location>
        <begin position="32"/>
        <end position="53"/>
    </location>
</feature>
<comment type="subcellular location">
    <subcellularLocation>
        <location evidence="1">Membrane</location>
        <topology evidence="1">Multi-pass membrane protein</topology>
    </subcellularLocation>
</comment>
<dbReference type="GO" id="GO:0055085">
    <property type="term" value="P:transmembrane transport"/>
    <property type="evidence" value="ECO:0007669"/>
    <property type="project" value="InterPro"/>
</dbReference>
<dbReference type="PANTHER" id="PTHR43495:SF5">
    <property type="entry name" value="GAMMA-AMINOBUTYRIC ACID PERMEASE"/>
    <property type="match status" value="1"/>
</dbReference>
<dbReference type="AlphaFoldDB" id="A0A7W1XPR6"/>
<dbReference type="Gene3D" id="1.20.1740.10">
    <property type="entry name" value="Amino acid/polyamine transporter I"/>
    <property type="match status" value="1"/>
</dbReference>
<keyword evidence="6 7" id="KW-0472">Membrane</keyword>
<organism evidence="9 10">
    <name type="scientific">Thermoactinomyces mirandus</name>
    <dbReference type="NCBI Taxonomy" id="2756294"/>
    <lineage>
        <taxon>Bacteria</taxon>
        <taxon>Bacillati</taxon>
        <taxon>Bacillota</taxon>
        <taxon>Bacilli</taxon>
        <taxon>Bacillales</taxon>
        <taxon>Thermoactinomycetaceae</taxon>
        <taxon>Thermoactinomyces</taxon>
    </lineage>
</organism>
<dbReference type="GO" id="GO:0006865">
    <property type="term" value="P:amino acid transport"/>
    <property type="evidence" value="ECO:0007669"/>
    <property type="project" value="UniProtKB-KW"/>
</dbReference>
<dbReference type="GO" id="GO:0016020">
    <property type="term" value="C:membrane"/>
    <property type="evidence" value="ECO:0007669"/>
    <property type="project" value="UniProtKB-SubCell"/>
</dbReference>
<protein>
    <submittedName>
        <fullName evidence="9">Amino acid permease</fullName>
    </submittedName>
</protein>
<keyword evidence="10" id="KW-1185">Reference proteome</keyword>
<evidence type="ECO:0000256" key="4">
    <source>
        <dbReference type="ARBA" id="ARBA00022970"/>
    </source>
</evidence>
<feature type="transmembrane region" description="Helical" evidence="7">
    <location>
        <begin position="109"/>
        <end position="135"/>
    </location>
</feature>
<evidence type="ECO:0000256" key="1">
    <source>
        <dbReference type="ARBA" id="ARBA00004141"/>
    </source>
</evidence>
<reference evidence="9 10" key="1">
    <citation type="submission" date="2020-07" db="EMBL/GenBank/DDBJ databases">
        <title>Thermoactinomyces phylogeny.</title>
        <authorList>
            <person name="Dunlap C."/>
        </authorList>
    </citation>
    <scope>NUCLEOTIDE SEQUENCE [LARGE SCALE GENOMIC DNA]</scope>
    <source>
        <strain evidence="9 10">AMNI-1</strain>
    </source>
</reference>
<evidence type="ECO:0000256" key="7">
    <source>
        <dbReference type="SAM" id="Phobius"/>
    </source>
</evidence>
<name>A0A7W1XPR6_9BACL</name>
<evidence type="ECO:0000313" key="10">
    <source>
        <dbReference type="Proteomes" id="UP000538292"/>
    </source>
</evidence>
<evidence type="ECO:0000313" key="9">
    <source>
        <dbReference type="EMBL" id="MBA4601029.1"/>
    </source>
</evidence>
<keyword evidence="5 7" id="KW-1133">Transmembrane helix</keyword>
<feature type="domain" description="Amino acid permease/ SLC12A" evidence="8">
    <location>
        <begin position="37"/>
        <end position="135"/>
    </location>
</feature>
<evidence type="ECO:0000256" key="6">
    <source>
        <dbReference type="ARBA" id="ARBA00023136"/>
    </source>
</evidence>
<keyword evidence="3 7" id="KW-0812">Transmembrane</keyword>
<accession>A0A7W1XPR6</accession>
<dbReference type="EMBL" id="JACEOL010000003">
    <property type="protein sequence ID" value="MBA4601029.1"/>
    <property type="molecule type" value="Genomic_DNA"/>
</dbReference>
<dbReference type="InterPro" id="IPR004841">
    <property type="entry name" value="AA-permease/SLC12A_dom"/>
</dbReference>
<comment type="caution">
    <text evidence="9">The sequence shown here is derived from an EMBL/GenBank/DDBJ whole genome shotgun (WGS) entry which is preliminary data.</text>
</comment>
<dbReference type="Pfam" id="PF00324">
    <property type="entry name" value="AA_permease"/>
    <property type="match status" value="1"/>
</dbReference>